<dbReference type="Pfam" id="PF15387">
    <property type="entry name" value="DUF4611"/>
    <property type="match status" value="1"/>
</dbReference>
<dbReference type="Ensembl" id="ENSTMTT00000026173.1">
    <property type="protein sequence ID" value="ENSTMTP00000025269.1"/>
    <property type="gene ID" value="ENSTMTG00000018421.1"/>
</dbReference>
<reference evidence="1" key="2">
    <citation type="submission" date="2025-09" db="UniProtKB">
        <authorList>
            <consortium name="Ensembl"/>
        </authorList>
    </citation>
    <scope>IDENTIFICATION</scope>
</reference>
<protein>
    <recommendedName>
        <fullName evidence="3">EKC/KEOPS complex subunit GON7</fullName>
    </recommendedName>
</protein>
<proteinExistence type="predicted"/>
<keyword evidence="2" id="KW-1185">Reference proteome</keyword>
<name>A0A674K1R6_9SAUR</name>
<dbReference type="AlphaFoldDB" id="A0A674K1R6"/>
<organism evidence="1 2">
    <name type="scientific">Terrapene triunguis</name>
    <name type="common">Three-toed box turtle</name>
    <dbReference type="NCBI Taxonomy" id="2587831"/>
    <lineage>
        <taxon>Eukaryota</taxon>
        <taxon>Metazoa</taxon>
        <taxon>Chordata</taxon>
        <taxon>Craniata</taxon>
        <taxon>Vertebrata</taxon>
        <taxon>Euteleostomi</taxon>
        <taxon>Archelosauria</taxon>
        <taxon>Testudinata</taxon>
        <taxon>Testudines</taxon>
        <taxon>Cryptodira</taxon>
        <taxon>Durocryptodira</taxon>
        <taxon>Testudinoidea</taxon>
        <taxon>Emydidae</taxon>
        <taxon>Terrapene</taxon>
    </lineage>
</organism>
<dbReference type="GO" id="GO:0000408">
    <property type="term" value="C:EKC/KEOPS complex"/>
    <property type="evidence" value="ECO:0007669"/>
    <property type="project" value="InterPro"/>
</dbReference>
<dbReference type="Proteomes" id="UP000472274">
    <property type="component" value="Unplaced"/>
</dbReference>
<evidence type="ECO:0008006" key="3">
    <source>
        <dbReference type="Google" id="ProtNLM"/>
    </source>
</evidence>
<reference evidence="1" key="1">
    <citation type="submission" date="2025-08" db="UniProtKB">
        <authorList>
            <consortium name="Ensembl"/>
        </authorList>
    </citation>
    <scope>IDENTIFICATION</scope>
</reference>
<accession>A0A674K1R6</accession>
<dbReference type="InParanoid" id="A0A674K1R6"/>
<evidence type="ECO:0000313" key="2">
    <source>
        <dbReference type="Proteomes" id="UP000472274"/>
    </source>
</evidence>
<evidence type="ECO:0000313" key="1">
    <source>
        <dbReference type="Ensembl" id="ENSTMTP00000025269.1"/>
    </source>
</evidence>
<dbReference type="InterPro" id="IPR027893">
    <property type="entry name" value="GON7_meta"/>
</dbReference>
<dbReference type="GeneTree" id="ENSGT00950000185895"/>
<sequence>MELRAQLTGRDGQKRPLRVRCQPETGAGGELRGLLRGLSQLQEQVSALLAPLVEQESGGLAGAGTAAGPRGEWRAGACGAERLEPGAGWSGTGVANFLATSGYGNCTVGHEWS</sequence>
<gene>
    <name evidence="1" type="primary">LOC112123918</name>
</gene>